<dbReference type="SUPFAM" id="SSF49373">
    <property type="entry name" value="Invasin/intimin cell-adhesion fragments"/>
    <property type="match status" value="1"/>
</dbReference>
<gene>
    <name evidence="2" type="ORF">SDC9_150955</name>
</gene>
<dbReference type="Pfam" id="PF02368">
    <property type="entry name" value="Big_2"/>
    <property type="match status" value="1"/>
</dbReference>
<dbReference type="SMART" id="SM00635">
    <property type="entry name" value="BID_2"/>
    <property type="match status" value="1"/>
</dbReference>
<dbReference type="NCBIfam" id="TIGR04183">
    <property type="entry name" value="Por_Secre_tail"/>
    <property type="match status" value="1"/>
</dbReference>
<dbReference type="Gene3D" id="2.60.40.1080">
    <property type="match status" value="1"/>
</dbReference>
<dbReference type="InterPro" id="IPR008964">
    <property type="entry name" value="Invasin/intimin_cell_adhesion"/>
</dbReference>
<feature type="domain" description="BIG2" evidence="1">
    <location>
        <begin position="96"/>
        <end position="171"/>
    </location>
</feature>
<dbReference type="Pfam" id="PF18962">
    <property type="entry name" value="Por_Secre_tail"/>
    <property type="match status" value="1"/>
</dbReference>
<reference evidence="2" key="1">
    <citation type="submission" date="2019-08" db="EMBL/GenBank/DDBJ databases">
        <authorList>
            <person name="Kucharzyk K."/>
            <person name="Murdoch R.W."/>
            <person name="Higgins S."/>
            <person name="Loffler F."/>
        </authorList>
    </citation>
    <scope>NUCLEOTIDE SEQUENCE</scope>
</reference>
<dbReference type="EMBL" id="VSSQ01049651">
    <property type="protein sequence ID" value="MPN03723.1"/>
    <property type="molecule type" value="Genomic_DNA"/>
</dbReference>
<evidence type="ECO:0000313" key="2">
    <source>
        <dbReference type="EMBL" id="MPN03723.1"/>
    </source>
</evidence>
<dbReference type="InterPro" id="IPR003343">
    <property type="entry name" value="Big_2"/>
</dbReference>
<dbReference type="AlphaFoldDB" id="A0A645ET72"/>
<evidence type="ECO:0000259" key="1">
    <source>
        <dbReference type="SMART" id="SM00635"/>
    </source>
</evidence>
<organism evidence="2">
    <name type="scientific">bioreactor metagenome</name>
    <dbReference type="NCBI Taxonomy" id="1076179"/>
    <lineage>
        <taxon>unclassified sequences</taxon>
        <taxon>metagenomes</taxon>
        <taxon>ecological metagenomes</taxon>
    </lineage>
</organism>
<name>A0A645ET72_9ZZZZ</name>
<accession>A0A645ET72</accession>
<protein>
    <recommendedName>
        <fullName evidence="1">BIG2 domain-containing protein</fullName>
    </recommendedName>
</protein>
<dbReference type="InterPro" id="IPR026444">
    <property type="entry name" value="Secre_tail"/>
</dbReference>
<sequence length="260" mass="28562">MNYFQFPAIKTTAIRMDVVNDPGKSSRAFSAYFDEELSAGYFLRCRREEDGLHLFVDDVNMANVKGNWGQSQVGLVTENLGATYNGMLFYQSGSVPVSTIVIDQVACGVGQSLKLNAAIQPVNATNQILYWESSHPAVVSVTQDGIITRHTTGYARITSHVADGGTVKGITEILETGLFNPDKSSSFIIYPNPAEDVLNYSLPDLIKEFSIYSLLGEKLSDHIPDGSNKVYLRKLTSGIYFAMAKTENGIYTKSFSVLKN</sequence>
<comment type="caution">
    <text evidence="2">The sequence shown here is derived from an EMBL/GenBank/DDBJ whole genome shotgun (WGS) entry which is preliminary data.</text>
</comment>
<proteinExistence type="predicted"/>